<dbReference type="EMBL" id="SHKX01000014">
    <property type="protein sequence ID" value="RZU38134.1"/>
    <property type="molecule type" value="Genomic_DNA"/>
</dbReference>
<accession>A0A4Q7YMF2</accession>
<dbReference type="RefSeq" id="WP_130414707.1">
    <property type="nucleotide sequence ID" value="NZ_SHKX01000014.1"/>
</dbReference>
<dbReference type="Gene3D" id="3.40.50.1820">
    <property type="entry name" value="alpha/beta hydrolase"/>
    <property type="match status" value="1"/>
</dbReference>
<keyword evidence="2" id="KW-1185">Reference proteome</keyword>
<sequence>MPHTLSDLARELQSLENRGEYSTVIAALRQRIGEDARTVTDPWVKAWMGRRWRNLFLQEAVKDRQALKAASRTLGLGKDRRPPARRIAERFLKGDLGQEWTLEMPPAQCDTRIDTTLVFCPGFINGMLPAHAFAQEFPALEAEYGWNILQADAHPMRSCEDNVADILRAVTEGRGFQSDPGPASDRLRHGPAPEDVFLMGYSKGAPDILTALAHKPDILGSRVRCVVTWAGAIGGSYMADNFHELIRNLDTDAVTERLHDLLQLLAPGVTRKGSLRRLGEYDVKGGIGSLTTAVRSEFLKAWGRHLDDMNIPVISFTGATTPLEVPTFQMADCINLSRYDGNNDMQVTQEQARLNIPMATQLAMLHGHHWDIAYPPFPRGIRLTSPNLDHRFPRKAALIAIYLFLAELGLIG</sequence>
<dbReference type="OrthoDB" id="8957517at2"/>
<evidence type="ECO:0000313" key="1">
    <source>
        <dbReference type="EMBL" id="RZU38134.1"/>
    </source>
</evidence>
<organism evidence="1 2">
    <name type="scientific">Fluviicoccus keumensis</name>
    <dbReference type="NCBI Taxonomy" id="1435465"/>
    <lineage>
        <taxon>Bacteria</taxon>
        <taxon>Pseudomonadati</taxon>
        <taxon>Pseudomonadota</taxon>
        <taxon>Gammaproteobacteria</taxon>
        <taxon>Moraxellales</taxon>
        <taxon>Moraxellaceae</taxon>
        <taxon>Fluviicoccus</taxon>
    </lineage>
</organism>
<comment type="caution">
    <text evidence="1">The sequence shown here is derived from an EMBL/GenBank/DDBJ whole genome shotgun (WGS) entry which is preliminary data.</text>
</comment>
<dbReference type="Proteomes" id="UP000292423">
    <property type="component" value="Unassembled WGS sequence"/>
</dbReference>
<reference evidence="1 2" key="1">
    <citation type="submission" date="2019-02" db="EMBL/GenBank/DDBJ databases">
        <title>Genomic Encyclopedia of Type Strains, Phase IV (KMG-IV): sequencing the most valuable type-strain genomes for metagenomic binning, comparative biology and taxonomic classification.</title>
        <authorList>
            <person name="Goeker M."/>
        </authorList>
    </citation>
    <scope>NUCLEOTIDE SEQUENCE [LARGE SCALE GENOMIC DNA]</scope>
    <source>
        <strain evidence="1 2">DSM 105135</strain>
    </source>
</reference>
<evidence type="ECO:0000313" key="2">
    <source>
        <dbReference type="Proteomes" id="UP000292423"/>
    </source>
</evidence>
<dbReference type="SUPFAM" id="SSF53474">
    <property type="entry name" value="alpha/beta-Hydrolases"/>
    <property type="match status" value="1"/>
</dbReference>
<dbReference type="InterPro" id="IPR029058">
    <property type="entry name" value="AB_hydrolase_fold"/>
</dbReference>
<gene>
    <name evidence="1" type="ORF">EV700_2711</name>
</gene>
<dbReference type="AlphaFoldDB" id="A0A4Q7YMF2"/>
<name>A0A4Q7YMF2_9GAMM</name>
<proteinExistence type="predicted"/>
<protein>
    <submittedName>
        <fullName evidence="1">Uncharacterized protein</fullName>
    </submittedName>
</protein>